<dbReference type="Proteomes" id="UP000272400">
    <property type="component" value="Unassembled WGS sequence"/>
</dbReference>
<keyword evidence="2" id="KW-0732">Signal</keyword>
<dbReference type="RefSeq" id="WP_123664079.1">
    <property type="nucleotide sequence ID" value="NZ_RJKE01000001.1"/>
</dbReference>
<feature type="signal peptide" evidence="2">
    <location>
        <begin position="1"/>
        <end position="23"/>
    </location>
</feature>
<evidence type="ECO:0000313" key="4">
    <source>
        <dbReference type="Proteomes" id="UP000272400"/>
    </source>
</evidence>
<feature type="region of interest" description="Disordered" evidence="1">
    <location>
        <begin position="175"/>
        <end position="200"/>
    </location>
</feature>
<gene>
    <name evidence="3" type="ORF">EDD29_1985</name>
</gene>
<evidence type="ECO:0000313" key="3">
    <source>
        <dbReference type="EMBL" id="ROO84460.1"/>
    </source>
</evidence>
<feature type="chain" id="PRO_5018296216" description="Collagen triple helix repeat protein" evidence="2">
    <location>
        <begin position="24"/>
        <end position="200"/>
    </location>
</feature>
<comment type="caution">
    <text evidence="3">The sequence shown here is derived from an EMBL/GenBank/DDBJ whole genome shotgun (WGS) entry which is preliminary data.</text>
</comment>
<dbReference type="AlphaFoldDB" id="A0A3N1CT39"/>
<evidence type="ECO:0000256" key="1">
    <source>
        <dbReference type="SAM" id="MobiDB-lite"/>
    </source>
</evidence>
<keyword evidence="4" id="KW-1185">Reference proteome</keyword>
<reference evidence="3 4" key="1">
    <citation type="submission" date="2018-11" db="EMBL/GenBank/DDBJ databases">
        <title>Sequencing the genomes of 1000 actinobacteria strains.</title>
        <authorList>
            <person name="Klenk H.-P."/>
        </authorList>
    </citation>
    <scope>NUCLEOTIDE SEQUENCE [LARGE SCALE GENOMIC DNA]</scope>
    <source>
        <strain evidence="3 4">DSM 44254</strain>
    </source>
</reference>
<dbReference type="OrthoDB" id="3544021at2"/>
<dbReference type="Gene3D" id="1.20.5.320">
    <property type="entry name" value="6-Phosphogluconate Dehydrogenase, domain 3"/>
    <property type="match status" value="1"/>
</dbReference>
<feature type="compositionally biased region" description="Acidic residues" evidence="1">
    <location>
        <begin position="191"/>
        <end position="200"/>
    </location>
</feature>
<evidence type="ECO:0008006" key="5">
    <source>
        <dbReference type="Google" id="ProtNLM"/>
    </source>
</evidence>
<feature type="compositionally biased region" description="Pro residues" evidence="1">
    <location>
        <begin position="69"/>
        <end position="89"/>
    </location>
</feature>
<protein>
    <recommendedName>
        <fullName evidence="5">Collagen triple helix repeat protein</fullName>
    </recommendedName>
</protein>
<accession>A0A3N1CT39</accession>
<sequence>MAYGIALAATGALAAMSGGTAHAATAQPPHVLVAHPGSPASALLAEPDPIRVDSPIQDADGPPCKKCKPGPPGPPGQQGPPGEQGPPGPAGRTIGIDSAFHGELLFVGVVTEDGSTFIRDQRDLMDPPTWHDLSTLDDYPVGQAVDVTLADHGDNVHVSVLTAAGKVFTTACKVNPDPEPPNDWPSNCTEPFDDISPPDD</sequence>
<dbReference type="EMBL" id="RJKE01000001">
    <property type="protein sequence ID" value="ROO84460.1"/>
    <property type="molecule type" value="Genomic_DNA"/>
</dbReference>
<proteinExistence type="predicted"/>
<feature type="region of interest" description="Disordered" evidence="1">
    <location>
        <begin position="51"/>
        <end position="95"/>
    </location>
</feature>
<name>A0A3N1CT39_9ACTN</name>
<evidence type="ECO:0000256" key="2">
    <source>
        <dbReference type="SAM" id="SignalP"/>
    </source>
</evidence>
<organism evidence="3 4">
    <name type="scientific">Actinocorallia herbida</name>
    <dbReference type="NCBI Taxonomy" id="58109"/>
    <lineage>
        <taxon>Bacteria</taxon>
        <taxon>Bacillati</taxon>
        <taxon>Actinomycetota</taxon>
        <taxon>Actinomycetes</taxon>
        <taxon>Streptosporangiales</taxon>
        <taxon>Thermomonosporaceae</taxon>
        <taxon>Actinocorallia</taxon>
    </lineage>
</organism>